<dbReference type="AlphaFoldDB" id="A0A833WU45"/>
<evidence type="ECO:0000313" key="3">
    <source>
        <dbReference type="EMBL" id="KAF5445284.1"/>
    </source>
</evidence>
<evidence type="ECO:0000256" key="1">
    <source>
        <dbReference type="SAM" id="MobiDB-lite"/>
    </source>
</evidence>
<dbReference type="SUPFAM" id="SSF56219">
    <property type="entry name" value="DNase I-like"/>
    <property type="match status" value="1"/>
</dbReference>
<dbReference type="PANTHER" id="PTHR33710:SF77">
    <property type="entry name" value="DNASE I-LIKE SUPERFAMILY PROTEIN"/>
    <property type="match status" value="1"/>
</dbReference>
<dbReference type="PANTHER" id="PTHR33710">
    <property type="entry name" value="BNAC02G09200D PROTEIN"/>
    <property type="match status" value="1"/>
</dbReference>
<feature type="compositionally biased region" description="Basic and acidic residues" evidence="1">
    <location>
        <begin position="162"/>
        <end position="183"/>
    </location>
</feature>
<dbReference type="InterPro" id="IPR025836">
    <property type="entry name" value="Zn_knuckle_CX2CX4HX4C"/>
</dbReference>
<dbReference type="InterPro" id="IPR036691">
    <property type="entry name" value="Endo/exonu/phosph_ase_sf"/>
</dbReference>
<name>A0A833WU45_JUGRE</name>
<dbReference type="Pfam" id="PF14392">
    <property type="entry name" value="zf-CCHC_4"/>
    <property type="match status" value="1"/>
</dbReference>
<protein>
    <recommendedName>
        <fullName evidence="2">Zinc knuckle CX2CX4HX4C domain-containing protein</fullName>
    </recommendedName>
</protein>
<evidence type="ECO:0000313" key="4">
    <source>
        <dbReference type="Proteomes" id="UP000619265"/>
    </source>
</evidence>
<feature type="region of interest" description="Disordered" evidence="1">
    <location>
        <begin position="113"/>
        <end position="136"/>
    </location>
</feature>
<dbReference type="Gene3D" id="3.60.10.10">
    <property type="entry name" value="Endonuclease/exonuclease/phosphatase"/>
    <property type="match status" value="1"/>
</dbReference>
<reference evidence="3" key="1">
    <citation type="submission" date="2015-10" db="EMBL/GenBank/DDBJ databases">
        <authorList>
            <person name="Martinez-Garcia P.J."/>
            <person name="Crepeau M.W."/>
            <person name="Puiu D."/>
            <person name="Gonzalez-Ibeas D."/>
            <person name="Whalen J."/>
            <person name="Stevens K."/>
            <person name="Paul R."/>
            <person name="Butterfield T."/>
            <person name="Britton M."/>
            <person name="Reagan R."/>
            <person name="Chakraborty S."/>
            <person name="Walawage S.L."/>
            <person name="Vasquez-Gross H.A."/>
            <person name="Cardeno C."/>
            <person name="Famula R."/>
            <person name="Pratt K."/>
            <person name="Kuruganti S."/>
            <person name="Aradhya M.K."/>
            <person name="Leslie C.A."/>
            <person name="Dandekar A.M."/>
            <person name="Salzberg S.L."/>
            <person name="Wegrzyn J.L."/>
            <person name="Langley C.H."/>
            <person name="Neale D.B."/>
        </authorList>
    </citation>
    <scope>NUCLEOTIDE SEQUENCE</scope>
    <source>
        <tissue evidence="3">Leaves</tissue>
    </source>
</reference>
<dbReference type="Proteomes" id="UP000619265">
    <property type="component" value="Unassembled WGS sequence"/>
</dbReference>
<sequence length="516" mass="58098">MTEGFGEPFAEAIGLVIRVEAEADGRAWGRCLRVRVAVELNKPLLREKWLRLDDKQHWISFKYERLQNFCFQCGILNHKGKGYSTACNTQQGDTLPPSQYGPWLRGQPRNTNIFDSRRYGGSKGGNNQHTGQKGGKGTMVQDVLVHRTSDVHSKEVVEKMEKMSAEKKEGGSPTEEKAGEGATKDSCIGNMARSQGEDARCLEPGGPQEIQGLHVGEDFAANLMSGTYSPHDPMRGIGLERGTKESSNNGSMVAPTIGVVSSIQHDERRMALDKLLGEDIIMPMAMVEGLKTLRKWKRKAREIETNTKGKSKSKLDDSSKYNARNMYVRGCKRSSTLQEASSKKTKRRHITTDIPMEKGNGPTWQFTGFYGHPDTGKRRSSWQLLKMLKPTTSIAWLCAGDFNEILHQSEKIGGASRPYKHIEDFRQAVEYCGLHDIHSYGQRFTWSNNRSGNDFTKEKIDRAFGNKEWNELYSHGAIMFFLPLDLITPPCQLVYTIPLMLERKEDGALDMRWPGK</sequence>
<proteinExistence type="predicted"/>
<dbReference type="EMBL" id="LIHL02000015">
    <property type="protein sequence ID" value="KAF5445284.1"/>
    <property type="molecule type" value="Genomic_DNA"/>
</dbReference>
<feature type="domain" description="Zinc knuckle CX2CX4HX4C" evidence="2">
    <location>
        <begin position="42"/>
        <end position="81"/>
    </location>
</feature>
<gene>
    <name evidence="3" type="ORF">F2P56_034346</name>
</gene>
<feature type="region of interest" description="Disordered" evidence="1">
    <location>
        <begin position="162"/>
        <end position="187"/>
    </location>
</feature>
<reference evidence="3" key="2">
    <citation type="submission" date="2020-03" db="EMBL/GenBank/DDBJ databases">
        <title>Walnut 2.0.</title>
        <authorList>
            <person name="Marrano A."/>
            <person name="Britton M."/>
            <person name="Zimin A.V."/>
            <person name="Zaini P.A."/>
            <person name="Workman R."/>
            <person name="Puiu D."/>
            <person name="Bianco L."/>
            <person name="Allen B.J."/>
            <person name="Troggio M."/>
            <person name="Leslie C.A."/>
            <person name="Timp W."/>
            <person name="Dendekar A."/>
            <person name="Salzberg S.L."/>
            <person name="Neale D.B."/>
        </authorList>
    </citation>
    <scope>NUCLEOTIDE SEQUENCE</scope>
    <source>
        <tissue evidence="3">Leaves</tissue>
    </source>
</reference>
<dbReference type="Gramene" id="Jr15_08420_p2">
    <property type="protein sequence ID" value="cds.Jr15_08420_p2"/>
    <property type="gene ID" value="Jr15_08420"/>
</dbReference>
<comment type="caution">
    <text evidence="3">The sequence shown here is derived from an EMBL/GenBank/DDBJ whole genome shotgun (WGS) entry which is preliminary data.</text>
</comment>
<evidence type="ECO:0000259" key="2">
    <source>
        <dbReference type="Pfam" id="PF14392"/>
    </source>
</evidence>
<accession>A0A833WU45</accession>
<organism evidence="3 4">
    <name type="scientific">Juglans regia</name>
    <name type="common">English walnut</name>
    <dbReference type="NCBI Taxonomy" id="51240"/>
    <lineage>
        <taxon>Eukaryota</taxon>
        <taxon>Viridiplantae</taxon>
        <taxon>Streptophyta</taxon>
        <taxon>Embryophyta</taxon>
        <taxon>Tracheophyta</taxon>
        <taxon>Spermatophyta</taxon>
        <taxon>Magnoliopsida</taxon>
        <taxon>eudicotyledons</taxon>
        <taxon>Gunneridae</taxon>
        <taxon>Pentapetalae</taxon>
        <taxon>rosids</taxon>
        <taxon>fabids</taxon>
        <taxon>Fagales</taxon>
        <taxon>Juglandaceae</taxon>
        <taxon>Juglans</taxon>
    </lineage>
</organism>